<keyword evidence="3" id="KW-1185">Reference proteome</keyword>
<protein>
    <recommendedName>
        <fullName evidence="1">OTU domain-containing protein</fullName>
    </recommendedName>
</protein>
<sequence length="382" mass="42866">MQQSGEPKDRINIIAGAELINVNPTLITNAINDLVKTKQIERLGKPPKYTYKFLSETPQTEKISQKVVRQKILAYLQQSGEPKDRINIVAGAELTNANPKLIIDAINDLVKTKQIERLGKHPNFTYKFLSETPQTEKILPEVARQKILAYLQQSGEPKDRINIVAGAELTNVNPRLIDNAINDLVKTKQIERLGKHPNFTYRLSATSHKEPEGSEYVVSEAAQATLDNFGLESVHVHPDGDCLYNALIQAGAPYSDAGEFREAVAGYVRDRFYNDPRSMLDYNLTEQVLGFMDLTNLGQESFINFIRTQGSFDHLVGDLTPLLISMMLDRSINIIHPNGTNDIVYPNGTAVQNADANQSHGAYTLLRFTEPNDHYYATKERQ</sequence>
<dbReference type="AlphaFoldDB" id="A0AB37UIK5"/>
<reference evidence="2 3" key="1">
    <citation type="journal article" date="2019" name="Genome Biol. Evol.">
        <title>Day and night: Metabolic profiles and evolutionary relationships of six axenic non-marine cyanobacteria.</title>
        <authorList>
            <person name="Will S.E."/>
            <person name="Henke P."/>
            <person name="Boedeker C."/>
            <person name="Huang S."/>
            <person name="Brinkmann H."/>
            <person name="Rohde M."/>
            <person name="Jarek M."/>
            <person name="Friedl T."/>
            <person name="Seufert S."/>
            <person name="Schumacher M."/>
            <person name="Overmann J."/>
            <person name="Neumann-Schaal M."/>
            <person name="Petersen J."/>
        </authorList>
    </citation>
    <scope>NUCLEOTIDE SEQUENCE [LARGE SCALE GENOMIC DNA]</scope>
    <source>
        <strain evidence="2 3">SAG 39.79</strain>
    </source>
</reference>
<dbReference type="Gene3D" id="3.90.70.80">
    <property type="match status" value="1"/>
</dbReference>
<organism evidence="2 3">
    <name type="scientific">Chroococcidiopsis cubana SAG 39.79</name>
    <dbReference type="NCBI Taxonomy" id="388085"/>
    <lineage>
        <taxon>Bacteria</taxon>
        <taxon>Bacillati</taxon>
        <taxon>Cyanobacteriota</taxon>
        <taxon>Cyanophyceae</taxon>
        <taxon>Chroococcidiopsidales</taxon>
        <taxon>Chroococcidiopsidaceae</taxon>
        <taxon>Chroococcidiopsis</taxon>
    </lineage>
</organism>
<dbReference type="EMBL" id="RSCK01000029">
    <property type="protein sequence ID" value="RUT11222.1"/>
    <property type="molecule type" value="Genomic_DNA"/>
</dbReference>
<proteinExistence type="predicted"/>
<gene>
    <name evidence="2" type="ORF">DSM107010_34910</name>
</gene>
<dbReference type="CDD" id="cd22744">
    <property type="entry name" value="OTU"/>
    <property type="match status" value="1"/>
</dbReference>
<evidence type="ECO:0000259" key="1">
    <source>
        <dbReference type="PROSITE" id="PS50802"/>
    </source>
</evidence>
<feature type="domain" description="OTU" evidence="1">
    <location>
        <begin position="231"/>
        <end position="381"/>
    </location>
</feature>
<evidence type="ECO:0000313" key="3">
    <source>
        <dbReference type="Proteomes" id="UP000282574"/>
    </source>
</evidence>
<accession>A0AB37UIK5</accession>
<dbReference type="Proteomes" id="UP000282574">
    <property type="component" value="Unassembled WGS sequence"/>
</dbReference>
<dbReference type="PROSITE" id="PS50802">
    <property type="entry name" value="OTU"/>
    <property type="match status" value="1"/>
</dbReference>
<evidence type="ECO:0000313" key="2">
    <source>
        <dbReference type="EMBL" id="RUT11222.1"/>
    </source>
</evidence>
<comment type="caution">
    <text evidence="2">The sequence shown here is derived from an EMBL/GenBank/DDBJ whole genome shotgun (WGS) entry which is preliminary data.</text>
</comment>
<name>A0AB37UIK5_9CYAN</name>
<dbReference type="InterPro" id="IPR003323">
    <property type="entry name" value="OTU_dom"/>
</dbReference>